<feature type="compositionally biased region" description="Basic and acidic residues" evidence="1">
    <location>
        <begin position="84"/>
        <end position="95"/>
    </location>
</feature>
<comment type="caution">
    <text evidence="2">The sequence shown here is derived from an EMBL/GenBank/DDBJ whole genome shotgun (WGS) entry which is preliminary data.</text>
</comment>
<accession>A0ABT8YAI5</accession>
<evidence type="ECO:0000256" key="1">
    <source>
        <dbReference type="SAM" id="MobiDB-lite"/>
    </source>
</evidence>
<reference evidence="2" key="1">
    <citation type="submission" date="2023-07" db="EMBL/GenBank/DDBJ databases">
        <authorList>
            <person name="Kim M."/>
        </authorList>
    </citation>
    <scope>NUCLEOTIDE SEQUENCE</scope>
    <source>
        <strain evidence="2">BIUV-7</strain>
    </source>
</reference>
<sequence>MPKLTERERLAKLEADQRALAQEADRVRKTVRAGYGQLVADLAIETLSEREFRELIGHAIRVGGAASIAALKALPPALSSTKISPERRPSDEHGQAARSRPASGQDAASAGDGPGR</sequence>
<evidence type="ECO:0000313" key="3">
    <source>
        <dbReference type="Proteomes" id="UP001169764"/>
    </source>
</evidence>
<feature type="region of interest" description="Disordered" evidence="1">
    <location>
        <begin position="76"/>
        <end position="116"/>
    </location>
</feature>
<gene>
    <name evidence="2" type="ORF">Q4F19_13240</name>
</gene>
<name>A0ABT8YAI5_9SPHN</name>
<dbReference type="RefSeq" id="WP_303543300.1">
    <property type="nucleotide sequence ID" value="NZ_JAUOTP010000005.1"/>
</dbReference>
<protein>
    <submittedName>
        <fullName evidence="2">Uncharacterized protein</fullName>
    </submittedName>
</protein>
<organism evidence="2 3">
    <name type="scientific">Sphingomonas natans</name>
    <dbReference type="NCBI Taxonomy" id="3063330"/>
    <lineage>
        <taxon>Bacteria</taxon>
        <taxon>Pseudomonadati</taxon>
        <taxon>Pseudomonadota</taxon>
        <taxon>Alphaproteobacteria</taxon>
        <taxon>Sphingomonadales</taxon>
        <taxon>Sphingomonadaceae</taxon>
        <taxon>Sphingomonas</taxon>
    </lineage>
</organism>
<dbReference type="Proteomes" id="UP001169764">
    <property type="component" value="Unassembled WGS sequence"/>
</dbReference>
<proteinExistence type="predicted"/>
<evidence type="ECO:0000313" key="2">
    <source>
        <dbReference type="EMBL" id="MDO6415352.1"/>
    </source>
</evidence>
<dbReference type="EMBL" id="JAUOTP010000005">
    <property type="protein sequence ID" value="MDO6415352.1"/>
    <property type="molecule type" value="Genomic_DNA"/>
</dbReference>
<feature type="compositionally biased region" description="Low complexity" evidence="1">
    <location>
        <begin position="101"/>
        <end position="116"/>
    </location>
</feature>
<keyword evidence="3" id="KW-1185">Reference proteome</keyword>